<name>A0A1I1XJQ4_9BACT</name>
<dbReference type="AlphaFoldDB" id="A0A1I1XJQ4"/>
<dbReference type="RefSeq" id="WP_010528471.1">
    <property type="nucleotide sequence ID" value="NZ_AFSL01000085.1"/>
</dbReference>
<evidence type="ECO:0000313" key="3">
    <source>
        <dbReference type="Proteomes" id="UP000181976"/>
    </source>
</evidence>
<dbReference type="Proteomes" id="UP000181976">
    <property type="component" value="Unassembled WGS sequence"/>
</dbReference>
<gene>
    <name evidence="2" type="ORF">SAMN05444380_10616</name>
</gene>
<accession>A0A1I1XJQ4</accession>
<protein>
    <submittedName>
        <fullName evidence="2">Uncharacterized protein</fullName>
    </submittedName>
</protein>
<keyword evidence="1" id="KW-0472">Membrane</keyword>
<dbReference type="eggNOG" id="ENOG5032PUJ">
    <property type="taxonomic scope" value="Bacteria"/>
</dbReference>
<feature type="transmembrane region" description="Helical" evidence="1">
    <location>
        <begin position="86"/>
        <end position="105"/>
    </location>
</feature>
<keyword evidence="1" id="KW-1133">Transmembrane helix</keyword>
<dbReference type="EMBL" id="FONA01000006">
    <property type="protein sequence ID" value="SFE05973.1"/>
    <property type="molecule type" value="Genomic_DNA"/>
</dbReference>
<dbReference type="OrthoDB" id="1121986at2"/>
<feature type="transmembrane region" description="Helical" evidence="1">
    <location>
        <begin position="57"/>
        <end position="74"/>
    </location>
</feature>
<dbReference type="InParanoid" id="A0A1I1XJQ4"/>
<evidence type="ECO:0000313" key="2">
    <source>
        <dbReference type="EMBL" id="SFE05973.1"/>
    </source>
</evidence>
<organism evidence="2 3">
    <name type="scientific">Thermophagus xiamenensis</name>
    <dbReference type="NCBI Taxonomy" id="385682"/>
    <lineage>
        <taxon>Bacteria</taxon>
        <taxon>Pseudomonadati</taxon>
        <taxon>Bacteroidota</taxon>
        <taxon>Bacteroidia</taxon>
        <taxon>Marinilabiliales</taxon>
        <taxon>Marinilabiliaceae</taxon>
        <taxon>Thermophagus</taxon>
    </lineage>
</organism>
<feature type="transmembrane region" description="Helical" evidence="1">
    <location>
        <begin position="5"/>
        <end position="23"/>
    </location>
</feature>
<evidence type="ECO:0000256" key="1">
    <source>
        <dbReference type="SAM" id="Phobius"/>
    </source>
</evidence>
<keyword evidence="3" id="KW-1185">Reference proteome</keyword>
<proteinExistence type="predicted"/>
<feature type="transmembrane region" description="Helical" evidence="1">
    <location>
        <begin position="29"/>
        <end position="50"/>
    </location>
</feature>
<keyword evidence="1" id="KW-0812">Transmembrane</keyword>
<sequence>MKLKNLLFTGLGLVFISLILKLFGVEWYYFVLIVGITLKVIYLVIGLLNGTLAAGRYLAMLFVGIAMVGAGGYLKSVLPNTAPGFWLMMTGFLVKAVSIVLMVVVGRRRRMVAERVER</sequence>
<reference evidence="2 3" key="1">
    <citation type="submission" date="2016-10" db="EMBL/GenBank/DDBJ databases">
        <authorList>
            <person name="de Groot N.N."/>
        </authorList>
    </citation>
    <scope>NUCLEOTIDE SEQUENCE [LARGE SCALE GENOMIC DNA]</scope>
    <source>
        <strain evidence="2 3">DSM 19012</strain>
    </source>
</reference>